<name>A0A5N6U6K5_ASPAV</name>
<evidence type="ECO:0000259" key="8">
    <source>
        <dbReference type="Pfam" id="PF20684"/>
    </source>
</evidence>
<comment type="subcellular location">
    <subcellularLocation>
        <location evidence="1">Membrane</location>
        <topology evidence="1">Multi-pass membrane protein</topology>
    </subcellularLocation>
</comment>
<evidence type="ECO:0000313" key="9">
    <source>
        <dbReference type="EMBL" id="KAE8154275.1"/>
    </source>
</evidence>
<comment type="similarity">
    <text evidence="5">Belongs to the SAT4 family.</text>
</comment>
<protein>
    <recommendedName>
        <fullName evidence="8">Rhodopsin domain-containing protein</fullName>
    </recommendedName>
</protein>
<evidence type="ECO:0000256" key="1">
    <source>
        <dbReference type="ARBA" id="ARBA00004141"/>
    </source>
</evidence>
<keyword evidence="4 7" id="KW-0472">Membrane</keyword>
<dbReference type="InterPro" id="IPR049326">
    <property type="entry name" value="Rhodopsin_dom_fungi"/>
</dbReference>
<feature type="region of interest" description="Disordered" evidence="6">
    <location>
        <begin position="326"/>
        <end position="382"/>
    </location>
</feature>
<feature type="transmembrane region" description="Helical" evidence="7">
    <location>
        <begin position="220"/>
        <end position="247"/>
    </location>
</feature>
<dbReference type="PANTHER" id="PTHR33048:SF47">
    <property type="entry name" value="INTEGRAL MEMBRANE PROTEIN-RELATED"/>
    <property type="match status" value="1"/>
</dbReference>
<evidence type="ECO:0000256" key="3">
    <source>
        <dbReference type="ARBA" id="ARBA00022989"/>
    </source>
</evidence>
<dbReference type="EMBL" id="ML742030">
    <property type="protein sequence ID" value="KAE8154275.1"/>
    <property type="molecule type" value="Genomic_DNA"/>
</dbReference>
<reference evidence="9 10" key="1">
    <citation type="submission" date="2019-04" db="EMBL/GenBank/DDBJ databases">
        <title>Friends and foes A comparative genomics study of 23 Aspergillus species from section Flavi.</title>
        <authorList>
            <consortium name="DOE Joint Genome Institute"/>
            <person name="Kjaerbolling I."/>
            <person name="Vesth T."/>
            <person name="Frisvad J.C."/>
            <person name="Nybo J.L."/>
            <person name="Theobald S."/>
            <person name="Kildgaard S."/>
            <person name="Isbrandt T."/>
            <person name="Kuo A."/>
            <person name="Sato A."/>
            <person name="Lyhne E.K."/>
            <person name="Kogle M.E."/>
            <person name="Wiebenga A."/>
            <person name="Kun R.S."/>
            <person name="Lubbers R.J."/>
            <person name="Makela M.R."/>
            <person name="Barry K."/>
            <person name="Chovatia M."/>
            <person name="Clum A."/>
            <person name="Daum C."/>
            <person name="Haridas S."/>
            <person name="He G."/>
            <person name="LaButti K."/>
            <person name="Lipzen A."/>
            <person name="Mondo S."/>
            <person name="Riley R."/>
            <person name="Salamov A."/>
            <person name="Simmons B.A."/>
            <person name="Magnuson J.K."/>
            <person name="Henrissat B."/>
            <person name="Mortensen U.H."/>
            <person name="Larsen T.O."/>
            <person name="Devries R.P."/>
            <person name="Grigoriev I.V."/>
            <person name="Machida M."/>
            <person name="Baker S.E."/>
            <person name="Andersen M.R."/>
        </authorList>
    </citation>
    <scope>NUCLEOTIDE SEQUENCE [LARGE SCALE GENOMIC DNA]</scope>
    <source>
        <strain evidence="9 10">IBT 18842</strain>
    </source>
</reference>
<evidence type="ECO:0000313" key="10">
    <source>
        <dbReference type="Proteomes" id="UP000325780"/>
    </source>
</evidence>
<evidence type="ECO:0000256" key="5">
    <source>
        <dbReference type="ARBA" id="ARBA00038359"/>
    </source>
</evidence>
<dbReference type="PANTHER" id="PTHR33048">
    <property type="entry name" value="PTH11-LIKE INTEGRAL MEMBRANE PROTEIN (AFU_ORTHOLOGUE AFUA_5G11245)"/>
    <property type="match status" value="1"/>
</dbReference>
<dbReference type="OrthoDB" id="5401779at2759"/>
<sequence length="382" mass="43101">MDLSKIPAADPPPGVTPNFDNPEGSKFAIYSVSIALCSSATLVLLLRLYTRLFILRISGLDDWCCVMGQICAWIFAILSLINIRNGYGYHVWDLTLDKITPFKQYDLAEEGIYALGVWFVKTSILLFYLRLSPEKRFRQMTFVIMGFVAIYSLLSIFIFTMGCIPVQAMWDVTRMDGAKCADAFDFVYANASFNVLSDILTLVLPIKLCWSLQTTVRQRILLMIVFGTGSFACVVAVLRIVTMMPYIHSNDFTHFKVTLANWCMIEINVGIICASLPTMRPLLMRLFPRVFSTAGRSDNSPKGSGGSYSLKPKKKIRNWDHLTTVEGTQATTHEPEPEQDNPSDSQHIVKTEYEQTEESEDSQGISKSTHYSVTYNPDRDHV</sequence>
<proteinExistence type="inferred from homology"/>
<accession>A0A5N6U6K5</accession>
<feature type="transmembrane region" description="Helical" evidence="7">
    <location>
        <begin position="111"/>
        <end position="129"/>
    </location>
</feature>
<evidence type="ECO:0000256" key="2">
    <source>
        <dbReference type="ARBA" id="ARBA00022692"/>
    </source>
</evidence>
<feature type="compositionally biased region" description="Polar residues" evidence="6">
    <location>
        <begin position="362"/>
        <end position="375"/>
    </location>
</feature>
<keyword evidence="3 7" id="KW-1133">Transmembrane helix</keyword>
<dbReference type="Pfam" id="PF20684">
    <property type="entry name" value="Fung_rhodopsin"/>
    <property type="match status" value="1"/>
</dbReference>
<gene>
    <name evidence="9" type="ORF">BDV25DRAFT_126578</name>
</gene>
<feature type="transmembrane region" description="Helical" evidence="7">
    <location>
        <begin position="141"/>
        <end position="167"/>
    </location>
</feature>
<dbReference type="Proteomes" id="UP000325780">
    <property type="component" value="Unassembled WGS sequence"/>
</dbReference>
<dbReference type="InterPro" id="IPR052337">
    <property type="entry name" value="SAT4-like"/>
</dbReference>
<feature type="domain" description="Rhodopsin" evidence="8">
    <location>
        <begin position="46"/>
        <end position="284"/>
    </location>
</feature>
<feature type="transmembrane region" description="Helical" evidence="7">
    <location>
        <begin position="27"/>
        <end position="48"/>
    </location>
</feature>
<keyword evidence="2 7" id="KW-0812">Transmembrane</keyword>
<dbReference type="AlphaFoldDB" id="A0A5N6U6K5"/>
<dbReference type="GO" id="GO:0016020">
    <property type="term" value="C:membrane"/>
    <property type="evidence" value="ECO:0007669"/>
    <property type="project" value="UniProtKB-SubCell"/>
</dbReference>
<feature type="transmembrane region" description="Helical" evidence="7">
    <location>
        <begin position="60"/>
        <end position="83"/>
    </location>
</feature>
<keyword evidence="10" id="KW-1185">Reference proteome</keyword>
<organism evidence="9 10">
    <name type="scientific">Aspergillus avenaceus</name>
    <dbReference type="NCBI Taxonomy" id="36643"/>
    <lineage>
        <taxon>Eukaryota</taxon>
        <taxon>Fungi</taxon>
        <taxon>Dikarya</taxon>
        <taxon>Ascomycota</taxon>
        <taxon>Pezizomycotina</taxon>
        <taxon>Eurotiomycetes</taxon>
        <taxon>Eurotiomycetidae</taxon>
        <taxon>Eurotiales</taxon>
        <taxon>Aspergillaceae</taxon>
        <taxon>Aspergillus</taxon>
        <taxon>Aspergillus subgen. Circumdati</taxon>
    </lineage>
</organism>
<evidence type="ECO:0000256" key="4">
    <source>
        <dbReference type="ARBA" id="ARBA00023136"/>
    </source>
</evidence>
<evidence type="ECO:0000256" key="6">
    <source>
        <dbReference type="SAM" id="MobiDB-lite"/>
    </source>
</evidence>
<evidence type="ECO:0000256" key="7">
    <source>
        <dbReference type="SAM" id="Phobius"/>
    </source>
</evidence>
<feature type="transmembrane region" description="Helical" evidence="7">
    <location>
        <begin position="259"/>
        <end position="279"/>
    </location>
</feature>
<feature type="transmembrane region" description="Helical" evidence="7">
    <location>
        <begin position="187"/>
        <end position="208"/>
    </location>
</feature>